<protein>
    <submittedName>
        <fullName evidence="3">YHYH protein</fullName>
    </submittedName>
</protein>
<dbReference type="EMBL" id="OCTN01000008">
    <property type="protein sequence ID" value="SOH95140.1"/>
    <property type="molecule type" value="Genomic_DNA"/>
</dbReference>
<dbReference type="Proteomes" id="UP000220034">
    <property type="component" value="Unassembled WGS sequence"/>
</dbReference>
<proteinExistence type="predicted"/>
<sequence length="344" mass="36484">MKRTPRQFNRRSLSGTVAALIAVAVVGVNLDSATAQDADRSAYDIVDTTAAVESANWSEGVTITVDDEANTFRFESNGIPSHGFAEQYLIPNNPNDQPFSDKPASDFTVANSADYFTESTVETDITTLPTYVDTVTDTTLGRIGVVISGAQLFNDYENFERTNVALNDQVTHDHVSFVDECNGHTLVDGTSYHYHGVPLCITETLDQTGEHSLMIGVLEDGFPVYGNQGESGATVTNADLDECSGHVGATPEFPDGIYHYHLTADEAPYTIDCYHGEVEVTAMQGGPDGGAPDFSTAATALGVSEAALIAALGGSMPPDFDAAAQELGISADELRNAMPAPGVR</sequence>
<evidence type="ECO:0000256" key="1">
    <source>
        <dbReference type="SAM" id="SignalP"/>
    </source>
</evidence>
<dbReference type="AlphaFoldDB" id="A0A2C9CVA1"/>
<dbReference type="PANTHER" id="PTHR30289:SF8">
    <property type="entry name" value="YHYH DOMAIN-CONTAINING PROTEIN"/>
    <property type="match status" value="1"/>
</dbReference>
<gene>
    <name evidence="3" type="ORF">SAMN06273572_10812</name>
</gene>
<accession>A0A2C9CVA1</accession>
<feature type="domain" description="YHYH" evidence="2">
    <location>
        <begin position="236"/>
        <end position="276"/>
    </location>
</feature>
<feature type="domain" description="YHYH" evidence="2">
    <location>
        <begin position="125"/>
        <end position="231"/>
    </location>
</feature>
<keyword evidence="1" id="KW-0732">Signal</keyword>
<evidence type="ECO:0000313" key="4">
    <source>
        <dbReference type="Proteomes" id="UP000220034"/>
    </source>
</evidence>
<reference evidence="4" key="1">
    <citation type="submission" date="2017-09" db="EMBL/GenBank/DDBJ databases">
        <authorList>
            <person name="Varghese N."/>
            <person name="Submissions S."/>
        </authorList>
    </citation>
    <scope>NUCLEOTIDE SEQUENCE [LARGE SCALE GENOMIC DNA]</scope>
    <source>
        <strain evidence="4">C7</strain>
    </source>
</reference>
<feature type="signal peptide" evidence="1">
    <location>
        <begin position="1"/>
        <end position="37"/>
    </location>
</feature>
<keyword evidence="4" id="KW-1185">Reference proteome</keyword>
<dbReference type="PANTHER" id="PTHR30289">
    <property type="entry name" value="UNCHARACTERIZED PROTEIN YBCL-RELATED"/>
    <property type="match status" value="1"/>
</dbReference>
<name>A0A2C9CVA1_9RHOB</name>
<dbReference type="OrthoDB" id="9796530at2"/>
<evidence type="ECO:0000259" key="2">
    <source>
        <dbReference type="Pfam" id="PF14240"/>
    </source>
</evidence>
<dbReference type="Pfam" id="PF14240">
    <property type="entry name" value="YHYH"/>
    <property type="match status" value="2"/>
</dbReference>
<dbReference type="InterPro" id="IPR025924">
    <property type="entry name" value="YHYH_dom"/>
</dbReference>
<organism evidence="3 4">
    <name type="scientific">Pontivivens marinum</name>
    <dbReference type="NCBI Taxonomy" id="1690039"/>
    <lineage>
        <taxon>Bacteria</taxon>
        <taxon>Pseudomonadati</taxon>
        <taxon>Pseudomonadota</taxon>
        <taxon>Alphaproteobacteria</taxon>
        <taxon>Rhodobacterales</taxon>
        <taxon>Paracoccaceae</taxon>
        <taxon>Pontivivens</taxon>
    </lineage>
</organism>
<feature type="chain" id="PRO_5013016655" evidence="1">
    <location>
        <begin position="38"/>
        <end position="344"/>
    </location>
</feature>
<dbReference type="RefSeq" id="WP_097931379.1">
    <property type="nucleotide sequence ID" value="NZ_OCTN01000008.1"/>
</dbReference>
<evidence type="ECO:0000313" key="3">
    <source>
        <dbReference type="EMBL" id="SOH95140.1"/>
    </source>
</evidence>